<sequence length="574" mass="63877">MMDGQTWRVGFSCLLLLVLVGFAQSEVVRSCEEVRKLFQGRHLGPVKGLPDSPRAGSDLQVCISKNPTCCTKKMEEQYQIAAGQDMQQVLQTSSSTLKFLISRNAAAFQETLETLIKQAENYTSILFCNTYRNMALEAAASVQEFFTDVGLFLFGADVNPEEFVNRFFDSLFPLVYNHLINPGVTGNNREYSECIRLARRDVSPFGNIPKRIMGQMGRSLLPSRTFLQALNLGIEVINTTEHLQFPKECSRALLKMQYCPHCQGLTLSKPCMGYCLNVMRGCLAHMAELNPHWHAYIRSLEELSDAMHGTYDIEHVLLNFHLLVNDAVIQAHLNGQKLSEQVNKICGHPVRTPTQSPRCSFDWSKEKHGMKISVRNGEETLANRRKEFINSLRLFRTFYGGLADQICVNELAAADGLPCWNGEDIVKSYTQRVVGNGIKAQSGNPEVKVKGTDTVINQIIDKLKHVIQLLQGRSTHKPDKWELLQLGSGGGMVEQVSGDCDDEDGCGGSGSGEVKRTLKITDWMPDEVNLSDVKQIHQTDSGSIFDTTGAGHSTVTESMTFTVMGVVMLLPGLW</sequence>
<dbReference type="GO" id="GO:1905475">
    <property type="term" value="P:regulation of protein localization to membrane"/>
    <property type="evidence" value="ECO:0007669"/>
    <property type="project" value="TreeGrafter"/>
</dbReference>
<keyword evidence="9 12" id="KW-0357">Heparan sulfate</keyword>
<comment type="similarity">
    <text evidence="2 11">Belongs to the glypican family.</text>
</comment>
<gene>
    <name evidence="15" type="primary">GPC5</name>
</gene>
<keyword evidence="4 12" id="KW-0336">GPI-anchor</keyword>
<evidence type="ECO:0000256" key="12">
    <source>
        <dbReference type="RuleBase" id="RU003519"/>
    </source>
</evidence>
<evidence type="ECO:0000313" key="14">
    <source>
        <dbReference type="Proteomes" id="UP000504623"/>
    </source>
</evidence>
<feature type="signal peptide" evidence="13">
    <location>
        <begin position="1"/>
        <end position="25"/>
    </location>
</feature>
<dbReference type="AlphaFoldDB" id="A0A9B0WH64"/>
<dbReference type="GO" id="GO:0005886">
    <property type="term" value="C:plasma membrane"/>
    <property type="evidence" value="ECO:0007669"/>
    <property type="project" value="UniProtKB-SubCell"/>
</dbReference>
<dbReference type="PROSITE" id="PS01207">
    <property type="entry name" value="GLYPICAN"/>
    <property type="match status" value="1"/>
</dbReference>
<evidence type="ECO:0000256" key="10">
    <source>
        <dbReference type="ARBA" id="ARBA00023288"/>
    </source>
</evidence>
<dbReference type="GO" id="GO:0090263">
    <property type="term" value="P:positive regulation of canonical Wnt signaling pathway"/>
    <property type="evidence" value="ECO:0007669"/>
    <property type="project" value="TreeGrafter"/>
</dbReference>
<reference evidence="15" key="1">
    <citation type="submission" date="2025-08" db="UniProtKB">
        <authorList>
            <consortium name="RefSeq"/>
        </authorList>
    </citation>
    <scope>IDENTIFICATION</scope>
    <source>
        <tissue evidence="15">Spleen</tissue>
    </source>
</reference>
<dbReference type="Pfam" id="PF01153">
    <property type="entry name" value="Glypican"/>
    <property type="match status" value="1"/>
</dbReference>
<dbReference type="GO" id="GO:0005576">
    <property type="term" value="C:extracellular region"/>
    <property type="evidence" value="ECO:0007669"/>
    <property type="project" value="TreeGrafter"/>
</dbReference>
<dbReference type="GO" id="GO:0098552">
    <property type="term" value="C:side of membrane"/>
    <property type="evidence" value="ECO:0007669"/>
    <property type="project" value="UniProtKB-KW"/>
</dbReference>
<dbReference type="GeneID" id="102826663"/>
<evidence type="ECO:0000256" key="4">
    <source>
        <dbReference type="ARBA" id="ARBA00022622"/>
    </source>
</evidence>
<dbReference type="GO" id="GO:0016477">
    <property type="term" value="P:cell migration"/>
    <property type="evidence" value="ECO:0007669"/>
    <property type="project" value="TreeGrafter"/>
</dbReference>
<proteinExistence type="inferred from homology"/>
<comment type="subcellular location">
    <subcellularLocation>
        <location evidence="1">Cell membrane</location>
        <topology evidence="1">Lipid-anchor</topology>
        <topology evidence="1">GPI-anchor</topology>
        <orientation evidence="1">Extracellular side</orientation>
    </subcellularLocation>
</comment>
<evidence type="ECO:0000256" key="13">
    <source>
        <dbReference type="SAM" id="SignalP"/>
    </source>
</evidence>
<evidence type="ECO:0000256" key="5">
    <source>
        <dbReference type="ARBA" id="ARBA00022729"/>
    </source>
</evidence>
<evidence type="ECO:0000256" key="7">
    <source>
        <dbReference type="ARBA" id="ARBA00023136"/>
    </source>
</evidence>
<evidence type="ECO:0000256" key="3">
    <source>
        <dbReference type="ARBA" id="ARBA00022475"/>
    </source>
</evidence>
<dbReference type="CTD" id="2262"/>
<keyword evidence="8" id="KW-0325">Glycoprotein</keyword>
<keyword evidence="5 13" id="KW-0732">Signal</keyword>
<evidence type="ECO:0000256" key="6">
    <source>
        <dbReference type="ARBA" id="ARBA00022974"/>
    </source>
</evidence>
<name>A0A9B0WH64_CHRAS</name>
<protein>
    <submittedName>
        <fullName evidence="15">Glypican-5</fullName>
    </submittedName>
</protein>
<evidence type="ECO:0000256" key="1">
    <source>
        <dbReference type="ARBA" id="ARBA00004471"/>
    </source>
</evidence>
<evidence type="ECO:0000256" key="8">
    <source>
        <dbReference type="ARBA" id="ARBA00023180"/>
    </source>
</evidence>
<dbReference type="PANTHER" id="PTHR10822">
    <property type="entry name" value="GLYPICAN"/>
    <property type="match status" value="1"/>
</dbReference>
<dbReference type="RefSeq" id="XP_006832070.1">
    <property type="nucleotide sequence ID" value="XM_006832007.1"/>
</dbReference>
<accession>A0A9B0WH64</accession>
<dbReference type="PANTHER" id="PTHR10822:SF12">
    <property type="entry name" value="GLYPICAN-5"/>
    <property type="match status" value="1"/>
</dbReference>
<evidence type="ECO:0000256" key="11">
    <source>
        <dbReference type="RuleBase" id="RU003518"/>
    </source>
</evidence>
<dbReference type="GO" id="GO:0009986">
    <property type="term" value="C:cell surface"/>
    <property type="evidence" value="ECO:0007669"/>
    <property type="project" value="TreeGrafter"/>
</dbReference>
<evidence type="ECO:0000256" key="9">
    <source>
        <dbReference type="ARBA" id="ARBA00023207"/>
    </source>
</evidence>
<keyword evidence="7 12" id="KW-0472">Membrane</keyword>
<organism evidence="14 15">
    <name type="scientific">Chrysochloris asiatica</name>
    <name type="common">Cape golden mole</name>
    <dbReference type="NCBI Taxonomy" id="185453"/>
    <lineage>
        <taxon>Eukaryota</taxon>
        <taxon>Metazoa</taxon>
        <taxon>Chordata</taxon>
        <taxon>Craniata</taxon>
        <taxon>Vertebrata</taxon>
        <taxon>Euteleostomi</taxon>
        <taxon>Mammalia</taxon>
        <taxon>Eutheria</taxon>
        <taxon>Afrotheria</taxon>
        <taxon>Chrysochloridae</taxon>
        <taxon>Chrysochlorinae</taxon>
        <taxon>Chrysochloris</taxon>
    </lineage>
</organism>
<dbReference type="OrthoDB" id="6380619at2759"/>
<keyword evidence="3" id="KW-1003">Cell membrane</keyword>
<evidence type="ECO:0000256" key="2">
    <source>
        <dbReference type="ARBA" id="ARBA00010260"/>
    </source>
</evidence>
<keyword evidence="10 12" id="KW-0449">Lipoprotein</keyword>
<dbReference type="InterPro" id="IPR001863">
    <property type="entry name" value="Glypican"/>
</dbReference>
<feature type="chain" id="PRO_5038908678" evidence="13">
    <location>
        <begin position="26"/>
        <end position="574"/>
    </location>
</feature>
<comment type="function">
    <text evidence="12">Cell surface proteoglycan.</text>
</comment>
<dbReference type="Proteomes" id="UP000504623">
    <property type="component" value="Unplaced"/>
</dbReference>
<keyword evidence="14" id="KW-1185">Reference proteome</keyword>
<keyword evidence="6 12" id="KW-0654">Proteoglycan</keyword>
<evidence type="ECO:0000313" key="15">
    <source>
        <dbReference type="RefSeq" id="XP_006832070.1"/>
    </source>
</evidence>
<dbReference type="InterPro" id="IPR019803">
    <property type="entry name" value="Glypican_CS"/>
</dbReference>